<dbReference type="GeneID" id="7828237"/>
<gene>
    <name evidence="3" type="ORF">TTHERM_00963210</name>
</gene>
<evidence type="ECO:0000256" key="2">
    <source>
        <dbReference type="SAM" id="Phobius"/>
    </source>
</evidence>
<feature type="transmembrane region" description="Helical" evidence="2">
    <location>
        <begin position="268"/>
        <end position="289"/>
    </location>
</feature>
<feature type="transmembrane region" description="Helical" evidence="2">
    <location>
        <begin position="1158"/>
        <end position="1182"/>
    </location>
</feature>
<proteinExistence type="predicted"/>
<dbReference type="Proteomes" id="UP000009168">
    <property type="component" value="Unassembled WGS sequence"/>
</dbReference>
<evidence type="ECO:0000256" key="1">
    <source>
        <dbReference type="SAM" id="MobiDB-lite"/>
    </source>
</evidence>
<feature type="transmembrane region" description="Helical" evidence="2">
    <location>
        <begin position="1684"/>
        <end position="1707"/>
    </location>
</feature>
<feature type="transmembrane region" description="Helical" evidence="2">
    <location>
        <begin position="1355"/>
        <end position="1377"/>
    </location>
</feature>
<dbReference type="EMBL" id="GG662838">
    <property type="protein sequence ID" value="EAR88663.2"/>
    <property type="molecule type" value="Genomic_DNA"/>
</dbReference>
<feature type="transmembrane region" description="Helical" evidence="2">
    <location>
        <begin position="1457"/>
        <end position="1478"/>
    </location>
</feature>
<reference evidence="4" key="1">
    <citation type="journal article" date="2006" name="PLoS Biol.">
        <title>Macronuclear genome sequence of the ciliate Tetrahymena thermophila, a model eukaryote.</title>
        <authorList>
            <person name="Eisen J.A."/>
            <person name="Coyne R.S."/>
            <person name="Wu M."/>
            <person name="Wu D."/>
            <person name="Thiagarajan M."/>
            <person name="Wortman J.R."/>
            <person name="Badger J.H."/>
            <person name="Ren Q."/>
            <person name="Amedeo P."/>
            <person name="Jones K.M."/>
            <person name="Tallon L.J."/>
            <person name="Delcher A.L."/>
            <person name="Salzberg S.L."/>
            <person name="Silva J.C."/>
            <person name="Haas B.J."/>
            <person name="Majoros W.H."/>
            <person name="Farzad M."/>
            <person name="Carlton J.M."/>
            <person name="Smith R.K. Jr."/>
            <person name="Garg J."/>
            <person name="Pearlman R.E."/>
            <person name="Karrer K.M."/>
            <person name="Sun L."/>
            <person name="Manning G."/>
            <person name="Elde N.C."/>
            <person name="Turkewitz A.P."/>
            <person name="Asai D.J."/>
            <person name="Wilkes D.E."/>
            <person name="Wang Y."/>
            <person name="Cai H."/>
            <person name="Collins K."/>
            <person name="Stewart B.A."/>
            <person name="Lee S.R."/>
            <person name="Wilamowska K."/>
            <person name="Weinberg Z."/>
            <person name="Ruzzo W.L."/>
            <person name="Wloga D."/>
            <person name="Gaertig J."/>
            <person name="Frankel J."/>
            <person name="Tsao C.-C."/>
            <person name="Gorovsky M.A."/>
            <person name="Keeling P.J."/>
            <person name="Waller R.F."/>
            <person name="Patron N.J."/>
            <person name="Cherry J.M."/>
            <person name="Stover N.A."/>
            <person name="Krieger C.J."/>
            <person name="del Toro C."/>
            <person name="Ryder H.F."/>
            <person name="Williamson S.C."/>
            <person name="Barbeau R.A."/>
            <person name="Hamilton E.P."/>
            <person name="Orias E."/>
        </authorList>
    </citation>
    <scope>NUCLEOTIDE SEQUENCE [LARGE SCALE GENOMIC DNA]</scope>
    <source>
        <strain evidence="4">SB210</strain>
    </source>
</reference>
<dbReference type="InterPro" id="IPR052994">
    <property type="entry name" value="Tiny_macrocysts_regulators"/>
</dbReference>
<dbReference type="PANTHER" id="PTHR31600:SF2">
    <property type="entry name" value="GAMETE ENRICHED GENE 10 PROTEIN-RELATED"/>
    <property type="match status" value="1"/>
</dbReference>
<feature type="compositionally biased region" description="Basic and acidic residues" evidence="1">
    <location>
        <begin position="1098"/>
        <end position="1107"/>
    </location>
</feature>
<keyword evidence="4" id="KW-1185">Reference proteome</keyword>
<sequence length="1744" mass="205596">MKQNQLKNLTQGLKLFYINDLYEVVKHSKRNIHFSLFCFFIQQLIEIQIQIDDATYSKLSTNDKILSKWVSYFFFLKELEYSNDSQNYLKCFIYAFLALNYCILIYLFIYAILRSRIKKASFLQFSQLFQCYEYLIAIPSLYFSIATYQYYLSLINLFTTLFLASLFISVDYDYTFQNEDVLQKSDSVLNLLSFYLDLILCITSCFFDIYSITTVSFIINIMKLIIILRTHAYFNKNICRWQIILTFFRLNLSLSMIVYSQNQQNLDLIFFLAIIMFPFCYKLGNVVVLEWYTFINLDYTDQKNESIYYQVFQCLLGQSSKKKDLFCRQLMDSTRQKVKLSTDFKNPLIIFAQELPFQGTAQNQEKTTQVEQMKVIKQKDLDKQEAQLDEQFKQDDASYFKSIKAILQIYQEAIRDKQDKQVLDEIDFSYLTFLASVNRNQCAAYLSILNTKTNRKLASGIKDQQKLQNIMKMTEIECLSYNIRCKNKKEDFQLYKILQFEEDLKNIQLFYCECLNLYRIIIEKLLLNFIEINEMLVLLKKFTEKRSMLERNIIQQLKYNHSSKNLRNICINFDYYMLHKSNLLKYYERLNSQSNQKQKNKEYYDESSCFLFVSLLDKSLGIIKKVNNSFIKTLGISDKQQIQEKSIFELQILPQRNYQQEYIQQNSFLEEVIPPIYNDIQNLPLFLAKHQAGYCVPFQLKVQTQVLDYDDFGLAIWAKPIKGQSIYLLLDDENPNNIKLANKLFYKQFKTIDTSQLKTIKIDSLIPIIHYLIQLSKNQKNTIKFQTVLIQPNQDFLLGKSIFSDANFLNYLKYADIFSITVSFYFLKKFSSFESSIYLIIEDIQPQNNLKDKSNLLQFYQQQIKEICKVDLNLDLDLEIQDNLTSMCVNQQENDESIQYRSSIQFVKNFSIQNEQSTLTQILNSATTNQNSMYKSNGQALKNNNSELKKVKKNNVTTFTSNSPRQNYEYMLASPVASQLQQINLQLEESTELNSKLFQNFAQISQNQEFYAFRKIQTQKSPEKQSILNQNDKFNFSQFEEVNLEYVQTSRHAVQEDLNSQIQKQITDIPPLSSKRVLIQTVASPQNKLKKKSQMQKINEKKVKDQKYSNQSFQEQEASKLQQQNIDIQSISSSSKSVQTRHVFENIHKKSQMRYLKIINAFGILSVLAILSLTLLAFFNFLTSLVSQRENFKYINWIYMINVQISYSLSERNIILLNKYNVLSTPAAQYQPFMDLLNEQNQSRISLSKQHMNLLYNNTNKDIEVFNIIQNNYIIQNIFQSNTISQQQNLSMIYSILLQIFGIFYFVSNKDPLGIIKKQNEMNYPALNEQVQSVFSQMNDDYQNQLSSIKNQSLIQLYVITFIMLLFLISVIPSYIFSKKKQQQILELFATFDKLQLKNILDQIANQLQFYQIDQKKNFIKYENKISNGQFKNHLAKSEKKLNISQTSSLNYSLKNLIVALILIFCLTTIYPIINYFIVKQFIDNSMVIYNFNNVVCVSYFAVLNSLRARQGLAMAFLIPQYQALSIQTYQGILNQLSVQIDELPNLLKENLEKIGSTSLHNQEIFDNFLINVFTDNACDTIKKYTQYQNGDFLYDQCNTVGKSSLKSGLLNGIIFFFSIFKDYYSFAFSPNATVFQKYFNNYNKNILAIKQFQFKIELSKEFEYLLNFFQEQNLQLYNFYENLSIVLVIIQVCLVVIIFIVSWSYYFKSINNQIYSTKQLLNIFPQQYLIQNTYVMSYLNLRD</sequence>
<accession>Q22TU8</accession>
<keyword evidence="2 3" id="KW-0812">Transmembrane</keyword>
<feature type="transmembrane region" description="Helical" evidence="2">
    <location>
        <begin position="134"/>
        <end position="151"/>
    </location>
</feature>
<dbReference type="InParanoid" id="Q22TU8"/>
<dbReference type="HOGENOM" id="CLU_002566_0_0_1"/>
<evidence type="ECO:0000313" key="3">
    <source>
        <dbReference type="EMBL" id="EAR88663.2"/>
    </source>
</evidence>
<feature type="transmembrane region" description="Helical" evidence="2">
    <location>
        <begin position="215"/>
        <end position="234"/>
    </location>
</feature>
<dbReference type="PANTHER" id="PTHR31600">
    <property type="entry name" value="TINY MACROCYSTS PROTEIN B-RELATED"/>
    <property type="match status" value="1"/>
</dbReference>
<feature type="transmembrane region" description="Helical" evidence="2">
    <location>
        <begin position="1290"/>
        <end position="1308"/>
    </location>
</feature>
<dbReference type="KEGG" id="tet:TTHERM_00963210"/>
<feature type="transmembrane region" description="Helical" evidence="2">
    <location>
        <begin position="157"/>
        <end position="176"/>
    </location>
</feature>
<organism evidence="3 4">
    <name type="scientific">Tetrahymena thermophila (strain SB210)</name>
    <dbReference type="NCBI Taxonomy" id="312017"/>
    <lineage>
        <taxon>Eukaryota</taxon>
        <taxon>Sar</taxon>
        <taxon>Alveolata</taxon>
        <taxon>Ciliophora</taxon>
        <taxon>Intramacronucleata</taxon>
        <taxon>Oligohymenophorea</taxon>
        <taxon>Hymenostomatida</taxon>
        <taxon>Tetrahymenina</taxon>
        <taxon>Tetrahymenidae</taxon>
        <taxon>Tetrahymena</taxon>
    </lineage>
</organism>
<feature type="region of interest" description="Disordered" evidence="1">
    <location>
        <begin position="1088"/>
        <end position="1109"/>
    </location>
</feature>
<keyword evidence="2" id="KW-1133">Transmembrane helix</keyword>
<dbReference type="RefSeq" id="XP_001008908.2">
    <property type="nucleotide sequence ID" value="XM_001008908.2"/>
</dbReference>
<keyword evidence="2" id="KW-0472">Membrane</keyword>
<dbReference type="OrthoDB" id="366387at2759"/>
<feature type="transmembrane region" description="Helical" evidence="2">
    <location>
        <begin position="1490"/>
        <end position="1507"/>
    </location>
</feature>
<feature type="transmembrane region" description="Helical" evidence="2">
    <location>
        <begin position="1609"/>
        <end position="1627"/>
    </location>
</feature>
<evidence type="ECO:0000313" key="4">
    <source>
        <dbReference type="Proteomes" id="UP000009168"/>
    </source>
</evidence>
<name>Q22TU8_TETTS</name>
<feature type="transmembrane region" description="Helical" evidence="2">
    <location>
        <begin position="92"/>
        <end position="113"/>
    </location>
</feature>
<protein>
    <submittedName>
        <fullName evidence="3">Transmembrane protein, putative</fullName>
    </submittedName>
</protein>